<proteinExistence type="predicted"/>
<dbReference type="EMBL" id="JADNRY010000152">
    <property type="protein sequence ID" value="KAF9063155.1"/>
    <property type="molecule type" value="Genomic_DNA"/>
</dbReference>
<gene>
    <name evidence="1" type="ORF">BDP27DRAFT_1335484</name>
</gene>
<name>A0A9P5PJI5_9AGAR</name>
<dbReference type="AlphaFoldDB" id="A0A9P5PJI5"/>
<keyword evidence="2" id="KW-1185">Reference proteome</keyword>
<accession>A0A9P5PJI5</accession>
<reference evidence="1" key="1">
    <citation type="submission" date="2020-11" db="EMBL/GenBank/DDBJ databases">
        <authorList>
            <consortium name="DOE Joint Genome Institute"/>
            <person name="Ahrendt S."/>
            <person name="Riley R."/>
            <person name="Andreopoulos W."/>
            <person name="Labutti K."/>
            <person name="Pangilinan J."/>
            <person name="Ruiz-Duenas F.J."/>
            <person name="Barrasa J.M."/>
            <person name="Sanchez-Garcia M."/>
            <person name="Camarero S."/>
            <person name="Miyauchi S."/>
            <person name="Serrano A."/>
            <person name="Linde D."/>
            <person name="Babiker R."/>
            <person name="Drula E."/>
            <person name="Ayuso-Fernandez I."/>
            <person name="Pacheco R."/>
            <person name="Padilla G."/>
            <person name="Ferreira P."/>
            <person name="Barriuso J."/>
            <person name="Kellner H."/>
            <person name="Castanera R."/>
            <person name="Alfaro M."/>
            <person name="Ramirez L."/>
            <person name="Pisabarro A.G."/>
            <person name="Kuo A."/>
            <person name="Tritt A."/>
            <person name="Lipzen A."/>
            <person name="He G."/>
            <person name="Yan M."/>
            <person name="Ng V."/>
            <person name="Cullen D."/>
            <person name="Martin F."/>
            <person name="Rosso M.-N."/>
            <person name="Henrissat B."/>
            <person name="Hibbett D."/>
            <person name="Martinez A.T."/>
            <person name="Grigoriev I.V."/>
        </authorList>
    </citation>
    <scope>NUCLEOTIDE SEQUENCE</scope>
    <source>
        <strain evidence="1">AH 40177</strain>
    </source>
</reference>
<protein>
    <submittedName>
        <fullName evidence="1">Uncharacterized protein</fullName>
    </submittedName>
</protein>
<dbReference type="Proteomes" id="UP000772434">
    <property type="component" value="Unassembled WGS sequence"/>
</dbReference>
<organism evidence="1 2">
    <name type="scientific">Rhodocollybia butyracea</name>
    <dbReference type="NCBI Taxonomy" id="206335"/>
    <lineage>
        <taxon>Eukaryota</taxon>
        <taxon>Fungi</taxon>
        <taxon>Dikarya</taxon>
        <taxon>Basidiomycota</taxon>
        <taxon>Agaricomycotina</taxon>
        <taxon>Agaricomycetes</taxon>
        <taxon>Agaricomycetidae</taxon>
        <taxon>Agaricales</taxon>
        <taxon>Marasmiineae</taxon>
        <taxon>Omphalotaceae</taxon>
        <taxon>Rhodocollybia</taxon>
    </lineage>
</organism>
<comment type="caution">
    <text evidence="1">The sequence shown here is derived from an EMBL/GenBank/DDBJ whole genome shotgun (WGS) entry which is preliminary data.</text>
</comment>
<sequence>MTLMLYHSSVDKRTRKGLSTSSTDWSSCNWRRIASRSPLWTLSLRVGSSILSNPGSASIFLVRKRHVNDDDNTRA</sequence>
<evidence type="ECO:0000313" key="1">
    <source>
        <dbReference type="EMBL" id="KAF9063155.1"/>
    </source>
</evidence>
<evidence type="ECO:0000313" key="2">
    <source>
        <dbReference type="Proteomes" id="UP000772434"/>
    </source>
</evidence>